<dbReference type="Pfam" id="PF09186">
    <property type="entry name" value="DUF1949"/>
    <property type="match status" value="1"/>
</dbReference>
<name>A0ABW9G8Y6_9GAMM</name>
<dbReference type="EMBL" id="JBEQCT010000006">
    <property type="protein sequence ID" value="MFM2485874.1"/>
    <property type="molecule type" value="Genomic_DNA"/>
</dbReference>
<dbReference type="InterPro" id="IPR036956">
    <property type="entry name" value="Impact_N_sf"/>
</dbReference>
<comment type="caution">
    <text evidence="4">The sequence shown here is derived from an EMBL/GenBank/DDBJ whole genome shotgun (WGS) entry which is preliminary data.</text>
</comment>
<evidence type="ECO:0000259" key="3">
    <source>
        <dbReference type="Pfam" id="PF09186"/>
    </source>
</evidence>
<evidence type="ECO:0000313" key="4">
    <source>
        <dbReference type="EMBL" id="MFM2485874.1"/>
    </source>
</evidence>
<proteinExistence type="inferred from homology"/>
<dbReference type="PANTHER" id="PTHR16301:SF20">
    <property type="entry name" value="IMPACT FAMILY MEMBER YIGZ"/>
    <property type="match status" value="1"/>
</dbReference>
<gene>
    <name evidence="4" type="ORF">ABUE30_12550</name>
</gene>
<comment type="similarity">
    <text evidence="1">Belongs to the IMPACT family.</text>
</comment>
<dbReference type="InterPro" id="IPR001498">
    <property type="entry name" value="Impact_N"/>
</dbReference>
<keyword evidence="5" id="KW-1185">Reference proteome</keyword>
<dbReference type="Proteomes" id="UP001629953">
    <property type="component" value="Unassembled WGS sequence"/>
</dbReference>
<organism evidence="4 5">
    <name type="scientific">Celerinatantimonas yamalensis</name>
    <dbReference type="NCBI Taxonomy" id="559956"/>
    <lineage>
        <taxon>Bacteria</taxon>
        <taxon>Pseudomonadati</taxon>
        <taxon>Pseudomonadota</taxon>
        <taxon>Gammaproteobacteria</taxon>
        <taxon>Celerinatantimonadaceae</taxon>
        <taxon>Celerinatantimonas</taxon>
    </lineage>
</organism>
<dbReference type="SUPFAM" id="SSF54980">
    <property type="entry name" value="EF-G C-terminal domain-like"/>
    <property type="match status" value="1"/>
</dbReference>
<reference evidence="4 5" key="1">
    <citation type="journal article" date="2013" name="Int. J. Syst. Evol. Microbiol.">
        <title>Celerinatantimonas yamalensis sp. nov., a cold-adapted diazotrophic bacterium from a cold permafrost brine.</title>
        <authorList>
            <person name="Shcherbakova V."/>
            <person name="Chuvilskaya N."/>
            <person name="Rivkina E."/>
            <person name="Demidov N."/>
            <person name="Uchaeva V."/>
            <person name="Suetin S."/>
            <person name="Suzina N."/>
            <person name="Gilichinsky D."/>
        </authorList>
    </citation>
    <scope>NUCLEOTIDE SEQUENCE [LARGE SCALE GENOMIC DNA]</scope>
    <source>
        <strain evidence="4 5">C7</strain>
    </source>
</reference>
<dbReference type="SUPFAM" id="SSF54211">
    <property type="entry name" value="Ribosomal protein S5 domain 2-like"/>
    <property type="match status" value="1"/>
</dbReference>
<evidence type="ECO:0000256" key="1">
    <source>
        <dbReference type="ARBA" id="ARBA00007665"/>
    </source>
</evidence>
<feature type="domain" description="Impact N-terminal" evidence="2">
    <location>
        <begin position="19"/>
        <end position="126"/>
    </location>
</feature>
<dbReference type="Gene3D" id="3.30.230.30">
    <property type="entry name" value="Impact, N-terminal domain"/>
    <property type="match status" value="1"/>
</dbReference>
<evidence type="ECO:0000313" key="5">
    <source>
        <dbReference type="Proteomes" id="UP001629953"/>
    </source>
</evidence>
<dbReference type="InterPro" id="IPR015796">
    <property type="entry name" value="Impact_YigZ-like"/>
</dbReference>
<dbReference type="PROSITE" id="PS00910">
    <property type="entry name" value="UPF0029"/>
    <property type="match status" value="1"/>
</dbReference>
<dbReference type="Pfam" id="PF01205">
    <property type="entry name" value="Impact_N"/>
    <property type="match status" value="1"/>
</dbReference>
<dbReference type="Gene3D" id="3.30.70.240">
    <property type="match status" value="1"/>
</dbReference>
<dbReference type="InterPro" id="IPR023582">
    <property type="entry name" value="Impact"/>
</dbReference>
<accession>A0ABW9G8Y6</accession>
<dbReference type="InterPro" id="IPR015269">
    <property type="entry name" value="UPF0029_Impact_C"/>
</dbReference>
<dbReference type="InterPro" id="IPR035647">
    <property type="entry name" value="EFG_III/V"/>
</dbReference>
<dbReference type="InterPro" id="IPR020568">
    <property type="entry name" value="Ribosomal_Su5_D2-typ_SF"/>
</dbReference>
<dbReference type="PANTHER" id="PTHR16301">
    <property type="entry name" value="IMPACT-RELATED"/>
    <property type="match status" value="1"/>
</dbReference>
<sequence>MSHLFSVPQAAVECQQTIKKSRFITYLLPVSNRADAMAQIEQLRQRYPDARHHCWAFIAGSPEDTQVLGFSDDGEPSGTAGRPILAQLQGSGLGYVCAVVVRYFGGIKLGTGGLARAYGSSVAQALTQVVSTPYIAQTQITVRFDFDSLGIVNQLINQYQAEQIDVTYSDQVTLQLQVARSEQASFSEHLTNACSGQIEFIQ</sequence>
<dbReference type="InterPro" id="IPR020569">
    <property type="entry name" value="UPF0029_Impact_CS"/>
</dbReference>
<protein>
    <submittedName>
        <fullName evidence="4">YigZ family protein</fullName>
    </submittedName>
</protein>
<evidence type="ECO:0000259" key="2">
    <source>
        <dbReference type="Pfam" id="PF01205"/>
    </source>
</evidence>
<dbReference type="RefSeq" id="WP_408624136.1">
    <property type="nucleotide sequence ID" value="NZ_JBEQCT010000006.1"/>
</dbReference>
<feature type="domain" description="UPF0029" evidence="3">
    <location>
        <begin position="142"/>
        <end position="197"/>
    </location>
</feature>
<dbReference type="NCBIfam" id="TIGR00257">
    <property type="entry name" value="IMPACT_YIGZ"/>
    <property type="match status" value="1"/>
</dbReference>